<dbReference type="EMBL" id="FNBP01000001">
    <property type="protein sequence ID" value="SDF22201.1"/>
    <property type="molecule type" value="Genomic_DNA"/>
</dbReference>
<dbReference type="PANTHER" id="PTHR36504">
    <property type="entry name" value="LIPOPOLYSACCHARIDE EXPORT SYSTEM PROTEIN LPTA"/>
    <property type="match status" value="1"/>
</dbReference>
<protein>
    <submittedName>
        <fullName evidence="4">Lipopolysaccharide export system protein LptA</fullName>
    </submittedName>
</protein>
<feature type="signal peptide" evidence="2">
    <location>
        <begin position="1"/>
        <end position="21"/>
    </location>
</feature>
<proteinExistence type="predicted"/>
<dbReference type="Gene3D" id="2.60.450.10">
    <property type="entry name" value="Lipopolysaccharide (LPS) transport protein A like domain"/>
    <property type="match status" value="1"/>
</dbReference>
<dbReference type="GO" id="GO:0030288">
    <property type="term" value="C:outer membrane-bounded periplasmic space"/>
    <property type="evidence" value="ECO:0007669"/>
    <property type="project" value="TreeGrafter"/>
</dbReference>
<dbReference type="Pfam" id="PF03968">
    <property type="entry name" value="LptD_N"/>
    <property type="match status" value="1"/>
</dbReference>
<feature type="chain" id="PRO_5011608928" evidence="2">
    <location>
        <begin position="22"/>
        <end position="164"/>
    </location>
</feature>
<organism evidence="4 5">
    <name type="scientific">Sulfitobacter delicatus</name>
    <dbReference type="NCBI Taxonomy" id="218672"/>
    <lineage>
        <taxon>Bacteria</taxon>
        <taxon>Pseudomonadati</taxon>
        <taxon>Pseudomonadota</taxon>
        <taxon>Alphaproteobacteria</taxon>
        <taxon>Rhodobacterales</taxon>
        <taxon>Roseobacteraceae</taxon>
        <taxon>Sulfitobacter</taxon>
    </lineage>
</organism>
<dbReference type="STRING" id="218672.SAMN04489759_101621"/>
<dbReference type="GO" id="GO:0015920">
    <property type="term" value="P:lipopolysaccharide transport"/>
    <property type="evidence" value="ECO:0007669"/>
    <property type="project" value="TreeGrafter"/>
</dbReference>
<dbReference type="GO" id="GO:0009279">
    <property type="term" value="C:cell outer membrane"/>
    <property type="evidence" value="ECO:0007669"/>
    <property type="project" value="TreeGrafter"/>
</dbReference>
<gene>
    <name evidence="4" type="ORF">SAMN04489759_101621</name>
</gene>
<dbReference type="AlphaFoldDB" id="A0A1G7JBA2"/>
<dbReference type="PANTHER" id="PTHR36504:SF1">
    <property type="entry name" value="LIPOPOLYSACCHARIDE EXPORT SYSTEM PROTEIN LPTA"/>
    <property type="match status" value="1"/>
</dbReference>
<reference evidence="5" key="1">
    <citation type="submission" date="2016-10" db="EMBL/GenBank/DDBJ databases">
        <authorList>
            <person name="Varghese N."/>
            <person name="Submissions S."/>
        </authorList>
    </citation>
    <scope>NUCLEOTIDE SEQUENCE [LARGE SCALE GENOMIC DNA]</scope>
    <source>
        <strain evidence="5">DSM 16477</strain>
    </source>
</reference>
<dbReference type="Proteomes" id="UP000199399">
    <property type="component" value="Unassembled WGS sequence"/>
</dbReference>
<accession>A0A1G7JBA2</accession>
<dbReference type="GO" id="GO:0017089">
    <property type="term" value="F:glycolipid transfer activity"/>
    <property type="evidence" value="ECO:0007669"/>
    <property type="project" value="TreeGrafter"/>
</dbReference>
<sequence length="164" mass="17043">MRRLIFLLLPLFFGLQAAAVAAQSANVAFGAMTQDTGLPVEVTADNLSVDNATGTAVFEGNVLISQGEMKLSAQRVRVVYRTGGEGIAQMEATGGVLLVSGEDAAEAERADYDIDAGTLVMSGDVLMTQGPSALSAQEMTVNLTDGTAQMSGRVKTVLQTGTRN</sequence>
<name>A0A1G7JBA2_9RHOB</name>
<keyword evidence="1 2" id="KW-0732">Signal</keyword>
<dbReference type="InterPro" id="IPR052037">
    <property type="entry name" value="LPS_export_LptA"/>
</dbReference>
<feature type="domain" description="Organic solvent tolerance-like N-terminal" evidence="3">
    <location>
        <begin position="41"/>
        <end position="146"/>
    </location>
</feature>
<evidence type="ECO:0000256" key="1">
    <source>
        <dbReference type="ARBA" id="ARBA00022729"/>
    </source>
</evidence>
<evidence type="ECO:0000313" key="4">
    <source>
        <dbReference type="EMBL" id="SDF22201.1"/>
    </source>
</evidence>
<evidence type="ECO:0000256" key="2">
    <source>
        <dbReference type="SAM" id="SignalP"/>
    </source>
</evidence>
<keyword evidence="5" id="KW-1185">Reference proteome</keyword>
<dbReference type="InterPro" id="IPR005653">
    <property type="entry name" value="OstA-like_N"/>
</dbReference>
<evidence type="ECO:0000313" key="5">
    <source>
        <dbReference type="Proteomes" id="UP000199399"/>
    </source>
</evidence>
<evidence type="ECO:0000259" key="3">
    <source>
        <dbReference type="Pfam" id="PF03968"/>
    </source>
</evidence>